<reference evidence="3 4" key="1">
    <citation type="journal article" date="2022" name="Syst. Appl. Microbiol.">
        <title>Rhodopirellula aestuarii sp. nov., a novel member of the genus Rhodopirellula isolated from brackish sediments collected in the Tagus River estuary, Portugal.</title>
        <authorList>
            <person name="Vitorino I.R."/>
            <person name="Klimek D."/>
            <person name="Calusinska M."/>
            <person name="Lobo-da-Cunha A."/>
            <person name="Vasconcelos V."/>
            <person name="Lage O.M."/>
        </authorList>
    </citation>
    <scope>NUCLEOTIDE SEQUENCE [LARGE SCALE GENOMIC DNA]</scope>
    <source>
        <strain evidence="3 4">ICT_H3.1</strain>
    </source>
</reference>
<feature type="region of interest" description="Disordered" evidence="1">
    <location>
        <begin position="50"/>
        <end position="74"/>
    </location>
</feature>
<evidence type="ECO:0000256" key="2">
    <source>
        <dbReference type="SAM" id="SignalP"/>
    </source>
</evidence>
<name>A0ABT0UC66_9BACT</name>
<gene>
    <name evidence="3" type="ORF">NB063_28120</name>
</gene>
<evidence type="ECO:0000313" key="3">
    <source>
        <dbReference type="EMBL" id="MCM2374505.1"/>
    </source>
</evidence>
<evidence type="ECO:0000256" key="1">
    <source>
        <dbReference type="SAM" id="MobiDB-lite"/>
    </source>
</evidence>
<proteinExistence type="predicted"/>
<protein>
    <recommendedName>
        <fullName evidence="5">Secreted protein</fullName>
    </recommendedName>
</protein>
<feature type="chain" id="PRO_5045445974" description="Secreted protein" evidence="2">
    <location>
        <begin position="19"/>
        <end position="74"/>
    </location>
</feature>
<accession>A0ABT0UC66</accession>
<keyword evidence="2" id="KW-0732">Signal</keyword>
<evidence type="ECO:0000313" key="4">
    <source>
        <dbReference type="Proteomes" id="UP001202961"/>
    </source>
</evidence>
<dbReference type="EMBL" id="JAMQBK010000088">
    <property type="protein sequence ID" value="MCM2374505.1"/>
    <property type="molecule type" value="Genomic_DNA"/>
</dbReference>
<comment type="caution">
    <text evidence="3">The sequence shown here is derived from an EMBL/GenBank/DDBJ whole genome shotgun (WGS) entry which is preliminary data.</text>
</comment>
<sequence length="74" mass="7793">MKTIAHLILALFVSAPLACTIGCGGSNQPVDVLEGQSREDLDAQAEAISAEFESSVEDTDMPGPTPEEEAMNRS</sequence>
<evidence type="ECO:0008006" key="5">
    <source>
        <dbReference type="Google" id="ProtNLM"/>
    </source>
</evidence>
<dbReference type="RefSeq" id="WP_250932397.1">
    <property type="nucleotide sequence ID" value="NZ_JAMQBK010000088.1"/>
</dbReference>
<dbReference type="Proteomes" id="UP001202961">
    <property type="component" value="Unassembled WGS sequence"/>
</dbReference>
<organism evidence="3 4">
    <name type="scientific">Aporhodopirellula aestuarii</name>
    <dbReference type="NCBI Taxonomy" id="2950107"/>
    <lineage>
        <taxon>Bacteria</taxon>
        <taxon>Pseudomonadati</taxon>
        <taxon>Planctomycetota</taxon>
        <taxon>Planctomycetia</taxon>
        <taxon>Pirellulales</taxon>
        <taxon>Pirellulaceae</taxon>
        <taxon>Aporhodopirellula</taxon>
    </lineage>
</organism>
<keyword evidence="4" id="KW-1185">Reference proteome</keyword>
<feature type="signal peptide" evidence="2">
    <location>
        <begin position="1"/>
        <end position="18"/>
    </location>
</feature>